<dbReference type="RefSeq" id="WP_015155676.1">
    <property type="nucleotide sequence ID" value="NZ_JTJC03000003.1"/>
</dbReference>
<evidence type="ECO:0000313" key="2">
    <source>
        <dbReference type="EMBL" id="NHC35351.1"/>
    </source>
</evidence>
<accession>A0A9X5E4Y8</accession>
<evidence type="ECO:0000313" key="3">
    <source>
        <dbReference type="Proteomes" id="UP000031532"/>
    </source>
</evidence>
<proteinExistence type="predicted"/>
<sequence>MTKQIEQFHQLVLQDSSLKEKLKQSGDRESFLNLAVELGKQNGYSFTYSEVKAYISQNLLAIAQQFL</sequence>
<comment type="caution">
    <text evidence="2">The sequence shown here is derived from an EMBL/GenBank/DDBJ whole genome shotgun (WGS) entry which is preliminary data.</text>
</comment>
<reference evidence="2 3" key="1">
    <citation type="journal article" date="2015" name="Genome Announc.">
        <title>Draft Genome Sequence of the Terrestrial Cyanobacterium Scytonema millei VB511283, Isolated from Eastern India.</title>
        <authorList>
            <person name="Sen D."/>
            <person name="Chandrababunaidu M.M."/>
            <person name="Singh D."/>
            <person name="Sanghi N."/>
            <person name="Ghorai A."/>
            <person name="Mishra G.P."/>
            <person name="Madduluri M."/>
            <person name="Adhikary S.P."/>
            <person name="Tripathy S."/>
        </authorList>
    </citation>
    <scope>NUCLEOTIDE SEQUENCE [LARGE SCALE GENOMIC DNA]</scope>
    <source>
        <strain evidence="2 3">VB511283</strain>
    </source>
</reference>
<gene>
    <name evidence="2" type="ORF">QH73_0011890</name>
</gene>
<dbReference type="InterPro" id="IPR012903">
    <property type="entry name" value="Nif11"/>
</dbReference>
<dbReference type="Pfam" id="PF07862">
    <property type="entry name" value="Nif11"/>
    <property type="match status" value="1"/>
</dbReference>
<dbReference type="Proteomes" id="UP000031532">
    <property type="component" value="Unassembled WGS sequence"/>
</dbReference>
<dbReference type="AlphaFoldDB" id="A0A9X5E4Y8"/>
<evidence type="ECO:0000259" key="1">
    <source>
        <dbReference type="Pfam" id="PF07862"/>
    </source>
</evidence>
<dbReference type="OrthoDB" id="488523at2"/>
<keyword evidence="3" id="KW-1185">Reference proteome</keyword>
<dbReference type="EMBL" id="JTJC03000003">
    <property type="protein sequence ID" value="NHC35351.1"/>
    <property type="molecule type" value="Genomic_DNA"/>
</dbReference>
<protein>
    <submittedName>
        <fullName evidence="2">Nif11 family protein</fullName>
    </submittedName>
</protein>
<name>A0A9X5E4Y8_9CYAN</name>
<organism evidence="2 3">
    <name type="scientific">Scytonema millei VB511283</name>
    <dbReference type="NCBI Taxonomy" id="1245923"/>
    <lineage>
        <taxon>Bacteria</taxon>
        <taxon>Bacillati</taxon>
        <taxon>Cyanobacteriota</taxon>
        <taxon>Cyanophyceae</taxon>
        <taxon>Nostocales</taxon>
        <taxon>Scytonemataceae</taxon>
        <taxon>Scytonema</taxon>
    </lineage>
</organism>
<feature type="domain" description="Nif11" evidence="1">
    <location>
        <begin position="3"/>
        <end position="50"/>
    </location>
</feature>